<keyword evidence="9 11" id="KW-0472">Membrane</keyword>
<keyword evidence="5" id="KW-1003">Cell membrane</keyword>
<dbReference type="EMBL" id="WEKT01000036">
    <property type="protein sequence ID" value="MZI94759.1"/>
    <property type="molecule type" value="Genomic_DNA"/>
</dbReference>
<evidence type="ECO:0000313" key="12">
    <source>
        <dbReference type="EMBL" id="MZI94759.1"/>
    </source>
</evidence>
<evidence type="ECO:0000256" key="3">
    <source>
        <dbReference type="ARBA" id="ARBA00021563"/>
    </source>
</evidence>
<proteinExistence type="inferred from homology"/>
<evidence type="ECO:0000256" key="5">
    <source>
        <dbReference type="ARBA" id="ARBA00022475"/>
    </source>
</evidence>
<dbReference type="GO" id="GO:0015627">
    <property type="term" value="C:type II protein secretion system complex"/>
    <property type="evidence" value="ECO:0007669"/>
    <property type="project" value="InterPro"/>
</dbReference>
<dbReference type="AlphaFoldDB" id="A0A7X4LMR3"/>
<feature type="transmembrane region" description="Helical" evidence="11">
    <location>
        <begin position="28"/>
        <end position="48"/>
    </location>
</feature>
<sequence length="275" mass="30249">MLIVAISQEWSKLNAYSLREVHKVKKKISLIALFVVVFIVSVVVHLPATVTLNHAPLPRQLKMDGVSGTLWKGRAAQVHWLNYDLGSVSWELHLTALFTGKLEVATRFGRGSSMNVHGRGVVGTSMSGPYAKTLLVSTPAAELVELSRRPVPVGVSGQVELMVRDYQYAQPWCKEAQGTLSWSNSAISSPVGNLQLGPVITDITCKDSVIDAKGKQNNAQVSSEFTATLKPNHQYHTTAWFKPGSEFPNELGKLLSQLPDPDARGRYHFNYDGHF</sequence>
<evidence type="ECO:0000256" key="8">
    <source>
        <dbReference type="ARBA" id="ARBA00022927"/>
    </source>
</evidence>
<comment type="similarity">
    <text evidence="2">Belongs to the GSP N family.</text>
</comment>
<evidence type="ECO:0000256" key="1">
    <source>
        <dbReference type="ARBA" id="ARBA00004533"/>
    </source>
</evidence>
<gene>
    <name evidence="12" type="ORF">F9817_16385</name>
</gene>
<dbReference type="PROSITE" id="PS01142">
    <property type="entry name" value="T2SP_N"/>
    <property type="match status" value="1"/>
</dbReference>
<organism evidence="12 13">
    <name type="scientific">Vibrio eleionomae</name>
    <dbReference type="NCBI Taxonomy" id="2653505"/>
    <lineage>
        <taxon>Bacteria</taxon>
        <taxon>Pseudomonadati</taxon>
        <taxon>Pseudomonadota</taxon>
        <taxon>Gammaproteobacteria</taxon>
        <taxon>Vibrionales</taxon>
        <taxon>Vibrionaceae</taxon>
        <taxon>Vibrio</taxon>
    </lineage>
</organism>
<keyword evidence="13" id="KW-1185">Reference proteome</keyword>
<name>A0A7X4LMR3_9VIBR</name>
<evidence type="ECO:0000256" key="9">
    <source>
        <dbReference type="ARBA" id="ARBA00023136"/>
    </source>
</evidence>
<dbReference type="InterPro" id="IPR000645">
    <property type="entry name" value="T2SS_GspN_CS"/>
</dbReference>
<evidence type="ECO:0000313" key="13">
    <source>
        <dbReference type="Proteomes" id="UP000462621"/>
    </source>
</evidence>
<reference evidence="12 13" key="1">
    <citation type="submission" date="2019-10" db="EMBL/GenBank/DDBJ databases">
        <title>Vibrio sp. nov. isolated from a shrimp pond.</title>
        <authorList>
            <person name="Gomez-Gil B."/>
            <person name="Enciso-Ibarra J."/>
            <person name="Enciso-Ibarra K."/>
            <person name="Bolan-Mejia C."/>
        </authorList>
    </citation>
    <scope>NUCLEOTIDE SEQUENCE [LARGE SCALE GENOMIC DNA]</scope>
    <source>
        <strain evidence="12 13">CAIM 722</strain>
    </source>
</reference>
<accession>A0A7X4LMR3</accession>
<keyword evidence="7 11" id="KW-0812">Transmembrane</keyword>
<dbReference type="GO" id="GO:0005886">
    <property type="term" value="C:plasma membrane"/>
    <property type="evidence" value="ECO:0007669"/>
    <property type="project" value="UniProtKB-SubCell"/>
</dbReference>
<evidence type="ECO:0000256" key="11">
    <source>
        <dbReference type="SAM" id="Phobius"/>
    </source>
</evidence>
<comment type="subcellular location">
    <subcellularLocation>
        <location evidence="1">Cell inner membrane</location>
    </subcellularLocation>
</comment>
<comment type="caution">
    <text evidence="12">The sequence shown here is derived from an EMBL/GenBank/DDBJ whole genome shotgun (WGS) entry which is preliminary data.</text>
</comment>
<evidence type="ECO:0000256" key="10">
    <source>
        <dbReference type="ARBA" id="ARBA00030772"/>
    </source>
</evidence>
<dbReference type="InterPro" id="IPR022792">
    <property type="entry name" value="T2SS_protein-GspN"/>
</dbReference>
<dbReference type="Pfam" id="PF01203">
    <property type="entry name" value="T2SSN"/>
    <property type="match status" value="1"/>
</dbReference>
<evidence type="ECO:0000256" key="6">
    <source>
        <dbReference type="ARBA" id="ARBA00022519"/>
    </source>
</evidence>
<dbReference type="Proteomes" id="UP000462621">
    <property type="component" value="Unassembled WGS sequence"/>
</dbReference>
<protein>
    <recommendedName>
        <fullName evidence="3">Type II secretion system protein N</fullName>
    </recommendedName>
    <alternativeName>
        <fullName evidence="10">General secretion pathway protein N</fullName>
    </alternativeName>
</protein>
<evidence type="ECO:0000256" key="2">
    <source>
        <dbReference type="ARBA" id="ARBA00007208"/>
    </source>
</evidence>
<keyword evidence="6" id="KW-0997">Cell inner membrane</keyword>
<evidence type="ECO:0000256" key="7">
    <source>
        <dbReference type="ARBA" id="ARBA00022692"/>
    </source>
</evidence>
<evidence type="ECO:0000256" key="4">
    <source>
        <dbReference type="ARBA" id="ARBA00022448"/>
    </source>
</evidence>
<dbReference type="GO" id="GO:0015628">
    <property type="term" value="P:protein secretion by the type II secretion system"/>
    <property type="evidence" value="ECO:0007669"/>
    <property type="project" value="InterPro"/>
</dbReference>
<keyword evidence="8" id="KW-0653">Protein transport</keyword>
<keyword evidence="4" id="KW-0813">Transport</keyword>
<keyword evidence="11" id="KW-1133">Transmembrane helix</keyword>